<evidence type="ECO:0000256" key="4">
    <source>
        <dbReference type="SAM" id="MobiDB-lite"/>
    </source>
</evidence>
<keyword evidence="5" id="KW-0472">Membrane</keyword>
<dbReference type="Gene3D" id="3.10.105.10">
    <property type="entry name" value="Dipeptide-binding Protein, Domain 3"/>
    <property type="match status" value="1"/>
</dbReference>
<dbReference type="PANTHER" id="PTHR30290">
    <property type="entry name" value="PERIPLASMIC BINDING COMPONENT OF ABC TRANSPORTER"/>
    <property type="match status" value="1"/>
</dbReference>
<evidence type="ECO:0000259" key="6">
    <source>
        <dbReference type="Pfam" id="PF00496"/>
    </source>
</evidence>
<evidence type="ECO:0000256" key="3">
    <source>
        <dbReference type="ARBA" id="ARBA00022729"/>
    </source>
</evidence>
<comment type="caution">
    <text evidence="7">The sequence shown here is derived from an EMBL/GenBank/DDBJ whole genome shotgun (WGS) entry which is preliminary data.</text>
</comment>
<dbReference type="AlphaFoldDB" id="A0A7J3Y099"/>
<dbReference type="GO" id="GO:0015833">
    <property type="term" value="P:peptide transport"/>
    <property type="evidence" value="ECO:0007669"/>
    <property type="project" value="TreeGrafter"/>
</dbReference>
<dbReference type="Pfam" id="PF00496">
    <property type="entry name" value="SBP_bac_5"/>
    <property type="match status" value="1"/>
</dbReference>
<dbReference type="InterPro" id="IPR039424">
    <property type="entry name" value="SBP_5"/>
</dbReference>
<dbReference type="Gene3D" id="3.40.190.10">
    <property type="entry name" value="Periplasmic binding protein-like II"/>
    <property type="match status" value="1"/>
</dbReference>
<gene>
    <name evidence="7" type="ORF">ENM60_05075</name>
</gene>
<dbReference type="PANTHER" id="PTHR30290:SF9">
    <property type="entry name" value="OLIGOPEPTIDE-BINDING PROTEIN APPA"/>
    <property type="match status" value="1"/>
</dbReference>
<accession>A0A7J3Y099</accession>
<keyword evidence="2" id="KW-0813">Transport</keyword>
<keyword evidence="3" id="KW-0732">Signal</keyword>
<reference evidence="7" key="1">
    <citation type="journal article" date="2020" name="mSystems">
        <title>Genome- and Community-Level Interaction Insights into Carbon Utilization and Element Cycling Functions of Hydrothermarchaeota in Hydrothermal Sediment.</title>
        <authorList>
            <person name="Zhou Z."/>
            <person name="Liu Y."/>
            <person name="Xu W."/>
            <person name="Pan J."/>
            <person name="Luo Z.H."/>
            <person name="Li M."/>
        </authorList>
    </citation>
    <scope>NUCLEOTIDE SEQUENCE [LARGE SCALE GENOMIC DNA]</scope>
    <source>
        <strain evidence="7">SpSt-110</strain>
    </source>
</reference>
<organism evidence="7">
    <name type="scientific">Thermogladius calderae</name>
    <dbReference type="NCBI Taxonomy" id="1200300"/>
    <lineage>
        <taxon>Archaea</taxon>
        <taxon>Thermoproteota</taxon>
        <taxon>Thermoprotei</taxon>
        <taxon>Desulfurococcales</taxon>
        <taxon>Desulfurococcaceae</taxon>
        <taxon>Thermogladius</taxon>
    </lineage>
</organism>
<dbReference type="EMBL" id="DRYK01000062">
    <property type="protein sequence ID" value="HHP68139.1"/>
    <property type="molecule type" value="Genomic_DNA"/>
</dbReference>
<evidence type="ECO:0000256" key="1">
    <source>
        <dbReference type="ARBA" id="ARBA00005695"/>
    </source>
</evidence>
<evidence type="ECO:0000256" key="2">
    <source>
        <dbReference type="ARBA" id="ARBA00022448"/>
    </source>
</evidence>
<keyword evidence="5" id="KW-1133">Transmembrane helix</keyword>
<keyword evidence="5" id="KW-0812">Transmembrane</keyword>
<dbReference type="SUPFAM" id="SSF53850">
    <property type="entry name" value="Periplasmic binding protein-like II"/>
    <property type="match status" value="1"/>
</dbReference>
<sequence>MRSLSIGGYIPTILILASTLLGALLASNTPIVAYAVNPILRQNPSLGSITCPARGGTLTVIYWGDIKSWNPDSQVDDALNGIAPNLFSRLVALDYNYNVIPDLAYNWTVNSNATEFTFYLRKNVTWHDGYPFTCRDVKWTFEAIKKYHGIAYSNLKMDNLVDVECLDNYTVRFVYNVSFPAFLGFLAWYGTWILPEHIFNNTQYKDWMDPSIPALQHPIGTGPFEFSQYVRGTYVVLTAYDNYFLGRPCIDKLVYQIIPDATSAEQTFLSGTGDILGNTPPPSDIPQLNSTPGVIVKTMPTLSRYYIGFNMLEPIFQNRDFRLAIAMSINRTEINLKAYNGYAFPATTAWLPGMSFWWNPNATYPPYDPDKARQLLDQLGYKVGPDGYRTFPNGTTINLRLLIFQGATSEGIATVLKDELSRVGLKVTIEEYEIATWETKVVKQRDFDIALCDGFHGPDPHNMYLRYSSYAYINFANYSDPEFDSLVAKAATVADPNVRRQLYFQAEEIFARDLVYIPLLDLPAFFIYRAGWHNMPWDLIGTAPIGCYAWAWYGTAPTTTTTTTSSSTTSTPASSTTTPAQTTSATTTTTTTTSTQTTSTPPLLGAQALLIAGVVAVVVVAAVGFYLARRGRK</sequence>
<feature type="domain" description="Solute-binding protein family 5" evidence="6">
    <location>
        <begin position="99"/>
        <end position="469"/>
    </location>
</feature>
<comment type="similarity">
    <text evidence="1">Belongs to the bacterial solute-binding protein 5 family.</text>
</comment>
<protein>
    <recommendedName>
        <fullName evidence="6">Solute-binding protein family 5 domain-containing protein</fullName>
    </recommendedName>
</protein>
<dbReference type="InterPro" id="IPR000914">
    <property type="entry name" value="SBP_5_dom"/>
</dbReference>
<evidence type="ECO:0000313" key="7">
    <source>
        <dbReference type="EMBL" id="HHP68139.1"/>
    </source>
</evidence>
<dbReference type="GO" id="GO:1904680">
    <property type="term" value="F:peptide transmembrane transporter activity"/>
    <property type="evidence" value="ECO:0007669"/>
    <property type="project" value="TreeGrafter"/>
</dbReference>
<evidence type="ECO:0000256" key="5">
    <source>
        <dbReference type="SAM" id="Phobius"/>
    </source>
</evidence>
<feature type="region of interest" description="Disordered" evidence="4">
    <location>
        <begin position="560"/>
        <end position="599"/>
    </location>
</feature>
<feature type="transmembrane region" description="Helical" evidence="5">
    <location>
        <begin position="604"/>
        <end position="628"/>
    </location>
</feature>
<name>A0A7J3Y099_9CREN</name>
<proteinExistence type="inferred from homology"/>